<feature type="region of interest" description="Disordered" evidence="1">
    <location>
        <begin position="182"/>
        <end position="221"/>
    </location>
</feature>
<gene>
    <name evidence="2" type="ORF">HJG44_16455</name>
</gene>
<accession>A0A849ICK3</accession>
<dbReference type="PANTHER" id="PTHR48148:SF3">
    <property type="entry name" value="KERATINOCYTE PROLINE-RICH PROTEIN"/>
    <property type="match status" value="1"/>
</dbReference>
<keyword evidence="3" id="KW-1185">Reference proteome</keyword>
<evidence type="ECO:0008006" key="4">
    <source>
        <dbReference type="Google" id="ProtNLM"/>
    </source>
</evidence>
<dbReference type="EMBL" id="JABEPP010000004">
    <property type="protein sequence ID" value="NNM73975.1"/>
    <property type="molecule type" value="Genomic_DNA"/>
</dbReference>
<evidence type="ECO:0000256" key="1">
    <source>
        <dbReference type="SAM" id="MobiDB-lite"/>
    </source>
</evidence>
<feature type="compositionally biased region" description="Low complexity" evidence="1">
    <location>
        <begin position="67"/>
        <end position="77"/>
    </location>
</feature>
<feature type="compositionally biased region" description="Low complexity" evidence="1">
    <location>
        <begin position="182"/>
        <end position="211"/>
    </location>
</feature>
<organism evidence="2 3">
    <name type="scientific">Enterovirga aerilata</name>
    <dbReference type="NCBI Taxonomy" id="2730920"/>
    <lineage>
        <taxon>Bacteria</taxon>
        <taxon>Pseudomonadati</taxon>
        <taxon>Pseudomonadota</taxon>
        <taxon>Alphaproteobacteria</taxon>
        <taxon>Hyphomicrobiales</taxon>
        <taxon>Methylobacteriaceae</taxon>
        <taxon>Enterovirga</taxon>
    </lineage>
</organism>
<sequence>MIDLAKDEFSSATPAAEPAPAGEHGDEPQTAIEPVAATGLDGARAGEPEAAAVVRPTPDEEIPNGRPAAGSSAASDAAPPPGPSPAASVPPVPKREPAREKGGMSGLIAASLMGGVVGAAFAVGADIYWRQPPADFESRLSALETRPRPAAPVPSVPQPANEALERRIAALETQARSLSEAAAAARSAAETSQRQVAELASRPAPDASTPSPAAPPQPDPAIREGLERLATRLDGLEGRIAQAAPAAAIDELRAAIQTAQNQAEERNRATVAALGALQAGTTGLNQRVQANGEAIEKLSAEVAKLPPSLLQAGLRTVVAGQIGQNLRGGVPLGPALSALERLGVSGPALDPLRPYEAQPAPSAAMLAAEFKPLAEKITAEPQGPAGSITDRLRRVADKIVTVRAVGDGSGRDVPGLVGRIEAALARGALPEAAAAWDSLPEEPKRISAEWGARLKARIAADAAAQKLGAESLAALDAPSR</sequence>
<protein>
    <recommendedName>
        <fullName evidence="4">Mitochondrial inner membrane protein</fullName>
    </recommendedName>
</protein>
<dbReference type="PANTHER" id="PTHR48148">
    <property type="entry name" value="KERATINOCYTE PROLINE-RICH PROTEIN"/>
    <property type="match status" value="1"/>
</dbReference>
<feature type="compositionally biased region" description="Basic and acidic residues" evidence="1">
    <location>
        <begin position="93"/>
        <end position="102"/>
    </location>
</feature>
<feature type="compositionally biased region" description="Pro residues" evidence="1">
    <location>
        <begin position="78"/>
        <end position="92"/>
    </location>
</feature>
<dbReference type="AlphaFoldDB" id="A0A849ICK3"/>
<proteinExistence type="predicted"/>
<feature type="compositionally biased region" description="Low complexity" evidence="1">
    <location>
        <begin position="12"/>
        <end position="21"/>
    </location>
</feature>
<evidence type="ECO:0000313" key="3">
    <source>
        <dbReference type="Proteomes" id="UP000564885"/>
    </source>
</evidence>
<evidence type="ECO:0000313" key="2">
    <source>
        <dbReference type="EMBL" id="NNM73975.1"/>
    </source>
</evidence>
<dbReference type="RefSeq" id="WP_171219411.1">
    <property type="nucleotide sequence ID" value="NZ_JABEPP010000004.1"/>
</dbReference>
<feature type="region of interest" description="Disordered" evidence="1">
    <location>
        <begin position="1"/>
        <end position="102"/>
    </location>
</feature>
<name>A0A849ICK3_9HYPH</name>
<reference evidence="2 3" key="1">
    <citation type="submission" date="2020-04" db="EMBL/GenBank/DDBJ databases">
        <title>Enterovirga sp. isolate from soil.</title>
        <authorList>
            <person name="Chea S."/>
            <person name="Kim D.-U."/>
        </authorList>
    </citation>
    <scope>NUCLEOTIDE SEQUENCE [LARGE SCALE GENOMIC DNA]</scope>
    <source>
        <strain evidence="2 3">DB1703</strain>
    </source>
</reference>
<dbReference type="Proteomes" id="UP000564885">
    <property type="component" value="Unassembled WGS sequence"/>
</dbReference>
<comment type="caution">
    <text evidence="2">The sequence shown here is derived from an EMBL/GenBank/DDBJ whole genome shotgun (WGS) entry which is preliminary data.</text>
</comment>